<dbReference type="GO" id="GO:0016020">
    <property type="term" value="C:membrane"/>
    <property type="evidence" value="ECO:0007669"/>
    <property type="project" value="UniProtKB-SubCell"/>
</dbReference>
<keyword evidence="5" id="KW-0406">Ion transport</keyword>
<sequence>MSNENSVAIKKRHPDFYSPYDDHPSYLFAWKKSVLPRVIPQALLITAFSVLIVGLWKFTILKLGIKPNFIIIIAFVVSLLLAYRTNTAYD</sequence>
<evidence type="ECO:0000256" key="2">
    <source>
        <dbReference type="ARBA" id="ARBA00022448"/>
    </source>
</evidence>
<organism evidence="8 9">
    <name type="scientific">Dentiscutata erythropus</name>
    <dbReference type="NCBI Taxonomy" id="1348616"/>
    <lineage>
        <taxon>Eukaryota</taxon>
        <taxon>Fungi</taxon>
        <taxon>Fungi incertae sedis</taxon>
        <taxon>Mucoromycota</taxon>
        <taxon>Glomeromycotina</taxon>
        <taxon>Glomeromycetes</taxon>
        <taxon>Diversisporales</taxon>
        <taxon>Gigasporaceae</taxon>
        <taxon>Dentiscutata</taxon>
    </lineage>
</organism>
<feature type="transmembrane region" description="Helical" evidence="7">
    <location>
        <begin position="38"/>
        <end position="56"/>
    </location>
</feature>
<comment type="subcellular location">
    <subcellularLocation>
        <location evidence="1">Membrane</location>
        <topology evidence="1">Multi-pass membrane protein</topology>
    </subcellularLocation>
</comment>
<keyword evidence="6 7" id="KW-0472">Membrane</keyword>
<keyword evidence="9" id="KW-1185">Reference proteome</keyword>
<evidence type="ECO:0000256" key="3">
    <source>
        <dbReference type="ARBA" id="ARBA00022692"/>
    </source>
</evidence>
<dbReference type="GO" id="GO:0005254">
    <property type="term" value="F:chloride channel activity"/>
    <property type="evidence" value="ECO:0007669"/>
    <property type="project" value="InterPro"/>
</dbReference>
<proteinExistence type="predicted"/>
<comment type="caution">
    <text evidence="8">The sequence shown here is derived from an EMBL/GenBank/DDBJ whole genome shotgun (WGS) entry which is preliminary data.</text>
</comment>
<feature type="non-terminal residue" evidence="8">
    <location>
        <position position="90"/>
    </location>
</feature>
<evidence type="ECO:0000256" key="7">
    <source>
        <dbReference type="SAM" id="Phobius"/>
    </source>
</evidence>
<keyword evidence="2" id="KW-0813">Transport</keyword>
<reference evidence="8" key="1">
    <citation type="submission" date="2021-06" db="EMBL/GenBank/DDBJ databases">
        <authorList>
            <person name="Kallberg Y."/>
            <person name="Tangrot J."/>
            <person name="Rosling A."/>
        </authorList>
    </citation>
    <scope>NUCLEOTIDE SEQUENCE</scope>
    <source>
        <strain evidence="8">MA453B</strain>
    </source>
</reference>
<dbReference type="AlphaFoldDB" id="A0A9N9K5J3"/>
<protein>
    <submittedName>
        <fullName evidence="8">23842_t:CDS:1</fullName>
    </submittedName>
</protein>
<evidence type="ECO:0000256" key="1">
    <source>
        <dbReference type="ARBA" id="ARBA00004141"/>
    </source>
</evidence>
<evidence type="ECO:0000313" key="8">
    <source>
        <dbReference type="EMBL" id="CAG8812867.1"/>
    </source>
</evidence>
<dbReference type="Pfam" id="PF25539">
    <property type="entry name" value="Bestrophin_2"/>
    <property type="match status" value="1"/>
</dbReference>
<dbReference type="InterPro" id="IPR044669">
    <property type="entry name" value="YneE/VCCN1/2-like"/>
</dbReference>
<gene>
    <name evidence="8" type="ORF">DERYTH_LOCUS25707</name>
</gene>
<feature type="transmembrane region" description="Helical" evidence="7">
    <location>
        <begin position="68"/>
        <end position="85"/>
    </location>
</feature>
<name>A0A9N9K5J3_9GLOM</name>
<evidence type="ECO:0000256" key="4">
    <source>
        <dbReference type="ARBA" id="ARBA00022989"/>
    </source>
</evidence>
<keyword evidence="4 7" id="KW-1133">Transmembrane helix</keyword>
<evidence type="ECO:0000313" key="9">
    <source>
        <dbReference type="Proteomes" id="UP000789405"/>
    </source>
</evidence>
<keyword evidence="3 7" id="KW-0812">Transmembrane</keyword>
<dbReference type="OrthoDB" id="1368at2759"/>
<accession>A0A9N9K5J3</accession>
<evidence type="ECO:0000256" key="6">
    <source>
        <dbReference type="ARBA" id="ARBA00023136"/>
    </source>
</evidence>
<dbReference type="EMBL" id="CAJVPY010049368">
    <property type="protein sequence ID" value="CAG8812867.1"/>
    <property type="molecule type" value="Genomic_DNA"/>
</dbReference>
<evidence type="ECO:0000256" key="5">
    <source>
        <dbReference type="ARBA" id="ARBA00023065"/>
    </source>
</evidence>
<dbReference type="Proteomes" id="UP000789405">
    <property type="component" value="Unassembled WGS sequence"/>
</dbReference>